<proteinExistence type="predicted"/>
<evidence type="ECO:0000313" key="5">
    <source>
        <dbReference type="EMBL" id="EDO32519.1"/>
    </source>
</evidence>
<evidence type="ECO:0000259" key="4">
    <source>
        <dbReference type="PROSITE" id="PS51840"/>
    </source>
</evidence>
<feature type="compositionally biased region" description="Basic and acidic residues" evidence="2">
    <location>
        <begin position="260"/>
        <end position="274"/>
    </location>
</feature>
<dbReference type="GO" id="GO:0005886">
    <property type="term" value="C:plasma membrane"/>
    <property type="evidence" value="ECO:0000318"/>
    <property type="project" value="GO_Central"/>
</dbReference>
<feature type="domain" description="C2 NT-type" evidence="4">
    <location>
        <begin position="18"/>
        <end position="171"/>
    </location>
</feature>
<dbReference type="KEGG" id="nve:5503599"/>
<protein>
    <recommendedName>
        <fullName evidence="7">PH domain-containing protein</fullName>
    </recommendedName>
</protein>
<dbReference type="Proteomes" id="UP000001593">
    <property type="component" value="Unassembled WGS sequence"/>
</dbReference>
<dbReference type="GO" id="GO:0005543">
    <property type="term" value="F:phospholipid binding"/>
    <property type="evidence" value="ECO:0000318"/>
    <property type="project" value="GO_Central"/>
</dbReference>
<accession>A7SUU5</accession>
<keyword evidence="6" id="KW-1185">Reference proteome</keyword>
<dbReference type="GO" id="GO:0043325">
    <property type="term" value="F:phosphatidylinositol-3,4-bisphosphate binding"/>
    <property type="evidence" value="ECO:0000318"/>
    <property type="project" value="GO_Central"/>
</dbReference>
<feature type="region of interest" description="Disordered" evidence="2">
    <location>
        <begin position="260"/>
        <end position="289"/>
    </location>
</feature>
<dbReference type="SUPFAM" id="SSF50729">
    <property type="entry name" value="PH domain-like"/>
    <property type="match status" value="1"/>
</dbReference>
<dbReference type="PANTHER" id="PTHR14336:SF8">
    <property type="entry name" value="PROTEIN OPY1"/>
    <property type="match status" value="1"/>
</dbReference>
<sequence>MNSKSQRAMRGVKKTIARQLKGKFACKLRFTVTYEYVDLQCHDAWKPKDVNVVWFRSHRSKTSQKPSVKASYVDPMSGLFIYNAVWMPPNAVELVVTLYKDSAGSFKKKEYFFVIESHGSEADRKKLALFSCNMADFASPDTNEFDLEMEFKPQSKKVSVAKLGAKIRCEFIKQGNADEDDMESNFSHMSEGDFKQRMSELAEISDDEDDKKADMAKIRDRSRHTWSQFIDEMKTLEYKEYHVAMMGNPLADFHEQANEMEKNQEKENQDEKETGVSLDSPIPESILSQRKAKKRVLSAVFETVPEEDEPPEESPASPTDQLKFIFPSKQLTKVSRSNTLPESTEGSHRVQEWLSDVNEKVQDVKYMKLERENQELRDSNKVLGNEIIQLHKEKDELQVEISELQMLVEDLRTKLTQAESISGKKKKEIDDIRKKVEEKSVSEAAKLKVSQVRGWLCKRGVRGLTGRRWRRRWFATDNEGRLYYYKKTNNTHPRGFIDLDIIVAVQDKPTDEQDTNNALFDVITPARVFELMAHDEEEKVRWINALDYLRHWRSRMVKMTNT</sequence>
<evidence type="ECO:0000256" key="1">
    <source>
        <dbReference type="SAM" id="Coils"/>
    </source>
</evidence>
<dbReference type="Gene3D" id="2.30.29.30">
    <property type="entry name" value="Pleckstrin-homology domain (PH domain)/Phosphotyrosine-binding domain (PTB)"/>
    <property type="match status" value="1"/>
</dbReference>
<dbReference type="STRING" id="45351.A7SUU5"/>
<feature type="region of interest" description="Disordered" evidence="2">
    <location>
        <begin position="302"/>
        <end position="322"/>
    </location>
</feature>
<dbReference type="InterPro" id="IPR011993">
    <property type="entry name" value="PH-like_dom_sf"/>
</dbReference>
<organism evidence="5 6">
    <name type="scientific">Nematostella vectensis</name>
    <name type="common">Starlet sea anemone</name>
    <dbReference type="NCBI Taxonomy" id="45351"/>
    <lineage>
        <taxon>Eukaryota</taxon>
        <taxon>Metazoa</taxon>
        <taxon>Cnidaria</taxon>
        <taxon>Anthozoa</taxon>
        <taxon>Hexacorallia</taxon>
        <taxon>Actiniaria</taxon>
        <taxon>Edwardsiidae</taxon>
        <taxon>Nematostella</taxon>
    </lineage>
</organism>
<dbReference type="Pfam" id="PF00169">
    <property type="entry name" value="PH"/>
    <property type="match status" value="1"/>
</dbReference>
<dbReference type="SMART" id="SM00233">
    <property type="entry name" value="PH"/>
    <property type="match status" value="1"/>
</dbReference>
<dbReference type="PANTHER" id="PTHR14336">
    <property type="entry name" value="TANDEM PH DOMAIN CONTAINING PROTEIN"/>
    <property type="match status" value="1"/>
</dbReference>
<name>A7SUU5_NEMVE</name>
<gene>
    <name evidence="5" type="ORF">NEMVEDRAFT_v1g247546</name>
</gene>
<dbReference type="InterPro" id="IPR019448">
    <property type="entry name" value="NT-C2"/>
</dbReference>
<dbReference type="OMA" id="WFRSHRS"/>
<dbReference type="AlphaFoldDB" id="A7SUU5"/>
<keyword evidence="1" id="KW-0175">Coiled coil</keyword>
<evidence type="ECO:0000259" key="3">
    <source>
        <dbReference type="PROSITE" id="PS50003"/>
    </source>
</evidence>
<evidence type="ECO:0000256" key="2">
    <source>
        <dbReference type="SAM" id="MobiDB-lite"/>
    </source>
</evidence>
<dbReference type="Pfam" id="PF10358">
    <property type="entry name" value="NT-C2"/>
    <property type="match status" value="1"/>
</dbReference>
<evidence type="ECO:0000313" key="6">
    <source>
        <dbReference type="Proteomes" id="UP000001593"/>
    </source>
</evidence>
<dbReference type="HOGENOM" id="CLU_485120_0_0_1"/>
<dbReference type="InParanoid" id="A7SUU5"/>
<dbReference type="PROSITE" id="PS51840">
    <property type="entry name" value="C2_NT"/>
    <property type="match status" value="1"/>
</dbReference>
<feature type="coiled-coil region" evidence="1">
    <location>
        <begin position="366"/>
        <end position="421"/>
    </location>
</feature>
<dbReference type="EMBL" id="DS469820">
    <property type="protein sequence ID" value="EDO32519.1"/>
    <property type="molecule type" value="Genomic_DNA"/>
</dbReference>
<reference evidence="5 6" key="1">
    <citation type="journal article" date="2007" name="Science">
        <title>Sea anemone genome reveals ancestral eumetazoan gene repertoire and genomic organization.</title>
        <authorList>
            <person name="Putnam N.H."/>
            <person name="Srivastava M."/>
            <person name="Hellsten U."/>
            <person name="Dirks B."/>
            <person name="Chapman J."/>
            <person name="Salamov A."/>
            <person name="Terry A."/>
            <person name="Shapiro H."/>
            <person name="Lindquist E."/>
            <person name="Kapitonov V.V."/>
            <person name="Jurka J."/>
            <person name="Genikhovich G."/>
            <person name="Grigoriev I.V."/>
            <person name="Lucas S.M."/>
            <person name="Steele R.E."/>
            <person name="Finnerty J.R."/>
            <person name="Technau U."/>
            <person name="Martindale M.Q."/>
            <person name="Rokhsar D.S."/>
        </authorList>
    </citation>
    <scope>NUCLEOTIDE SEQUENCE [LARGE SCALE GENOMIC DNA]</scope>
    <source>
        <strain evidence="6">CH2 X CH6</strain>
    </source>
</reference>
<dbReference type="FunFam" id="2.30.29.30:FF:000286">
    <property type="entry name" value="PH-protein kinase domain containing protein"/>
    <property type="match status" value="1"/>
</dbReference>
<dbReference type="PROSITE" id="PS50003">
    <property type="entry name" value="PH_DOMAIN"/>
    <property type="match status" value="1"/>
</dbReference>
<dbReference type="eggNOG" id="KOG0035">
    <property type="taxonomic scope" value="Eukaryota"/>
</dbReference>
<feature type="domain" description="PH" evidence="3">
    <location>
        <begin position="449"/>
        <end position="551"/>
    </location>
</feature>
<evidence type="ECO:0008006" key="7">
    <source>
        <dbReference type="Google" id="ProtNLM"/>
    </source>
</evidence>
<dbReference type="InterPro" id="IPR001849">
    <property type="entry name" value="PH_domain"/>
</dbReference>
<dbReference type="InterPro" id="IPR051707">
    <property type="entry name" value="PI-Interact_SigTrans_Reg"/>
</dbReference>